<dbReference type="PROSITE" id="PS50850">
    <property type="entry name" value="MFS"/>
    <property type="match status" value="1"/>
</dbReference>
<evidence type="ECO:0000313" key="8">
    <source>
        <dbReference type="EMBL" id="MBO2442061.1"/>
    </source>
</evidence>
<dbReference type="InterPro" id="IPR036259">
    <property type="entry name" value="MFS_trans_sf"/>
</dbReference>
<keyword evidence="2 6" id="KW-0812">Transmembrane</keyword>
<feature type="transmembrane region" description="Helical" evidence="6">
    <location>
        <begin position="66"/>
        <end position="83"/>
    </location>
</feature>
<feature type="region of interest" description="Disordered" evidence="5">
    <location>
        <begin position="1"/>
        <end position="37"/>
    </location>
</feature>
<feature type="transmembrane region" description="Helical" evidence="6">
    <location>
        <begin position="95"/>
        <end position="120"/>
    </location>
</feature>
<feature type="compositionally biased region" description="Low complexity" evidence="5">
    <location>
        <begin position="1"/>
        <end position="16"/>
    </location>
</feature>
<feature type="domain" description="Major facilitator superfamily (MFS) profile" evidence="7">
    <location>
        <begin position="49"/>
        <end position="448"/>
    </location>
</feature>
<accession>A0ABS3R750</accession>
<dbReference type="Proteomes" id="UP000666915">
    <property type="component" value="Unassembled WGS sequence"/>
</dbReference>
<evidence type="ECO:0000256" key="3">
    <source>
        <dbReference type="ARBA" id="ARBA00022989"/>
    </source>
</evidence>
<evidence type="ECO:0000259" key="7">
    <source>
        <dbReference type="PROSITE" id="PS50850"/>
    </source>
</evidence>
<keyword evidence="3 6" id="KW-1133">Transmembrane helix</keyword>
<feature type="compositionally biased region" description="Pro residues" evidence="5">
    <location>
        <begin position="451"/>
        <end position="460"/>
    </location>
</feature>
<keyword evidence="4 6" id="KW-0472">Membrane</keyword>
<dbReference type="PANTHER" id="PTHR42910:SF1">
    <property type="entry name" value="MAJOR FACILITATOR SUPERFAMILY (MFS) PROFILE DOMAIN-CONTAINING PROTEIN"/>
    <property type="match status" value="1"/>
</dbReference>
<dbReference type="InterPro" id="IPR011701">
    <property type="entry name" value="MFS"/>
</dbReference>
<comment type="caution">
    <text evidence="8">The sequence shown here is derived from an EMBL/GenBank/DDBJ whole genome shotgun (WGS) entry which is preliminary data.</text>
</comment>
<evidence type="ECO:0000313" key="9">
    <source>
        <dbReference type="Proteomes" id="UP000666915"/>
    </source>
</evidence>
<evidence type="ECO:0000256" key="6">
    <source>
        <dbReference type="SAM" id="Phobius"/>
    </source>
</evidence>
<feature type="transmembrane region" description="Helical" evidence="6">
    <location>
        <begin position="271"/>
        <end position="293"/>
    </location>
</feature>
<dbReference type="Pfam" id="PF07690">
    <property type="entry name" value="MFS_1"/>
    <property type="match status" value="1"/>
</dbReference>
<comment type="subcellular location">
    <subcellularLocation>
        <location evidence="1">Cell membrane</location>
        <topology evidence="1">Multi-pass membrane protein</topology>
    </subcellularLocation>
</comment>
<evidence type="ECO:0000256" key="5">
    <source>
        <dbReference type="SAM" id="MobiDB-lite"/>
    </source>
</evidence>
<dbReference type="SUPFAM" id="SSF103473">
    <property type="entry name" value="MFS general substrate transporter"/>
    <property type="match status" value="1"/>
</dbReference>
<feature type="region of interest" description="Disordered" evidence="5">
    <location>
        <begin position="447"/>
        <end position="476"/>
    </location>
</feature>
<protein>
    <submittedName>
        <fullName evidence="8">MFS transporter</fullName>
    </submittedName>
</protein>
<evidence type="ECO:0000256" key="2">
    <source>
        <dbReference type="ARBA" id="ARBA00022692"/>
    </source>
</evidence>
<feature type="transmembrane region" description="Helical" evidence="6">
    <location>
        <begin position="188"/>
        <end position="207"/>
    </location>
</feature>
<feature type="transmembrane region" description="Helical" evidence="6">
    <location>
        <begin position="299"/>
        <end position="321"/>
    </location>
</feature>
<dbReference type="Gene3D" id="1.20.1250.20">
    <property type="entry name" value="MFS general substrate transporter like domains"/>
    <property type="match status" value="1"/>
</dbReference>
<organism evidence="8 9">
    <name type="scientific">Actinomadura nitritigenes</name>
    <dbReference type="NCBI Taxonomy" id="134602"/>
    <lineage>
        <taxon>Bacteria</taxon>
        <taxon>Bacillati</taxon>
        <taxon>Actinomycetota</taxon>
        <taxon>Actinomycetes</taxon>
        <taxon>Streptosporangiales</taxon>
        <taxon>Thermomonosporaceae</taxon>
        <taxon>Actinomadura</taxon>
    </lineage>
</organism>
<dbReference type="InterPro" id="IPR020846">
    <property type="entry name" value="MFS_dom"/>
</dbReference>
<feature type="transmembrane region" description="Helical" evidence="6">
    <location>
        <begin position="219"/>
        <end position="239"/>
    </location>
</feature>
<sequence>MTRSAANAAGTNAAGTDGTGTGAAGKGTAGRGTGGGPTANATAKSAAAAATAAAGAGAGAGAGRGVIALLAVTCGVAVGNVYFPQAAAPAVAAGLGVGAGTAAGVVSAAQFGYAAGIFLLVPLGDRVAHRRLIVVLLVVTALALAVAGAAPGAGVLLAASGAAGAATVVAPVVGPMAAGLVPASRRGWVSGVMLSGSLGGMLLSRTLGGPLAQWLGWRSPYLVAAALALVLAVVLARALPVTVPSSGQPYGRLLLEPLALLREEPELRRSCLYQATVFGAFSAVWTGVALLLAGPRYGLGAPAVGALALVNAATMVCTPVAGRAADRRGADAVNLWAMAGVVVSAGVLAVGCVGGAVGLAGLAAGSLLLDVAMQSGMVANQVRNYGLRADARSRVNTAYMTCGYLGGAAGSWLAVRVYGGFGWAGVCGLAAVLAVGALVRHGAAMRSRPRAAPPQPPEPLAAPALSRARAGEARPR</sequence>
<dbReference type="PANTHER" id="PTHR42910">
    <property type="entry name" value="TRANSPORTER SCO4007-RELATED"/>
    <property type="match status" value="1"/>
</dbReference>
<feature type="compositionally biased region" description="Gly residues" evidence="5">
    <location>
        <begin position="17"/>
        <end position="37"/>
    </location>
</feature>
<feature type="transmembrane region" description="Helical" evidence="6">
    <location>
        <begin position="156"/>
        <end position="181"/>
    </location>
</feature>
<evidence type="ECO:0000256" key="1">
    <source>
        <dbReference type="ARBA" id="ARBA00004651"/>
    </source>
</evidence>
<feature type="transmembrane region" description="Helical" evidence="6">
    <location>
        <begin position="132"/>
        <end position="150"/>
    </location>
</feature>
<keyword evidence="9" id="KW-1185">Reference proteome</keyword>
<gene>
    <name evidence="8" type="ORF">J4557_31510</name>
</gene>
<reference evidence="8 9" key="1">
    <citation type="submission" date="2021-03" db="EMBL/GenBank/DDBJ databases">
        <authorList>
            <person name="Kanchanasin P."/>
            <person name="Saeng-In P."/>
            <person name="Phongsopitanun W."/>
            <person name="Yuki M."/>
            <person name="Kudo T."/>
            <person name="Ohkuma M."/>
            <person name="Tanasupawat S."/>
        </authorList>
    </citation>
    <scope>NUCLEOTIDE SEQUENCE [LARGE SCALE GENOMIC DNA]</scope>
    <source>
        <strain evidence="8 9">L46</strain>
    </source>
</reference>
<proteinExistence type="predicted"/>
<feature type="transmembrane region" description="Helical" evidence="6">
    <location>
        <begin position="421"/>
        <end position="439"/>
    </location>
</feature>
<dbReference type="EMBL" id="JAGEOK010000023">
    <property type="protein sequence ID" value="MBO2442061.1"/>
    <property type="molecule type" value="Genomic_DNA"/>
</dbReference>
<name>A0ABS3R750_9ACTN</name>
<evidence type="ECO:0000256" key="4">
    <source>
        <dbReference type="ARBA" id="ARBA00023136"/>
    </source>
</evidence>